<keyword evidence="1" id="KW-0732">Signal</keyword>
<dbReference type="Pfam" id="PF04228">
    <property type="entry name" value="Zn_peptidase"/>
    <property type="match status" value="1"/>
</dbReference>
<dbReference type="Proteomes" id="UP000199111">
    <property type="component" value="Unassembled WGS sequence"/>
</dbReference>
<keyword evidence="2" id="KW-0378">Hydrolase</keyword>
<keyword evidence="3" id="KW-1185">Reference proteome</keyword>
<evidence type="ECO:0000256" key="1">
    <source>
        <dbReference type="SAM" id="SignalP"/>
    </source>
</evidence>
<organism evidence="2 3">
    <name type="scientific">Streptosporangium canum</name>
    <dbReference type="NCBI Taxonomy" id="324952"/>
    <lineage>
        <taxon>Bacteria</taxon>
        <taxon>Bacillati</taxon>
        <taxon>Actinomycetota</taxon>
        <taxon>Actinomycetes</taxon>
        <taxon>Streptosporangiales</taxon>
        <taxon>Streptosporangiaceae</taxon>
        <taxon>Streptosporangium</taxon>
    </lineage>
</organism>
<dbReference type="GO" id="GO:0008237">
    <property type="term" value="F:metallopeptidase activity"/>
    <property type="evidence" value="ECO:0007669"/>
    <property type="project" value="UniProtKB-KW"/>
</dbReference>
<feature type="signal peptide" evidence="1">
    <location>
        <begin position="1"/>
        <end position="29"/>
    </location>
</feature>
<sequence>MFIAMKIRAIMVAVGVSVLLSSGATSAYAYPVNDAPDLTNNSLYAVGKLPEAACAEKPAKGKTLASVTKHVNAVISCLNDTWGSYLKEASLPFVPTLVEMKGTHKTDCRGLPLSPKKSAVFYCGRHANFIVQIRSDWIKASDDVQIFAQLSSAYGEHVLNMVDIGEAYNALHADDGTEMSEQLRRYNLQAQCISGVTAKSLWPALGYPAKDAKRLAELAKTGANKSKIDIFGKGANLAYWFNRGYSTGNPKSCNTWTAPSGKVA</sequence>
<protein>
    <submittedName>
        <fullName evidence="2">Predicted metalloprotease</fullName>
    </submittedName>
</protein>
<keyword evidence="2" id="KW-0482">Metalloprotease</keyword>
<evidence type="ECO:0000313" key="2">
    <source>
        <dbReference type="EMBL" id="SFJ99242.1"/>
    </source>
</evidence>
<proteinExistence type="predicted"/>
<feature type="chain" id="PRO_5011681738" evidence="1">
    <location>
        <begin position="30"/>
        <end position="264"/>
    </location>
</feature>
<dbReference type="GO" id="GO:0006508">
    <property type="term" value="P:proteolysis"/>
    <property type="evidence" value="ECO:0007669"/>
    <property type="project" value="UniProtKB-KW"/>
</dbReference>
<dbReference type="AlphaFoldDB" id="A0A1I3VVM0"/>
<accession>A0A1I3VVM0</accession>
<name>A0A1I3VVM0_9ACTN</name>
<dbReference type="InterPro" id="IPR007343">
    <property type="entry name" value="Uncharacterised_pept_Zn_put"/>
</dbReference>
<gene>
    <name evidence="2" type="ORF">SAMN05216275_11539</name>
</gene>
<keyword evidence="2" id="KW-0645">Protease</keyword>
<reference evidence="3" key="1">
    <citation type="submission" date="2016-10" db="EMBL/GenBank/DDBJ databases">
        <authorList>
            <person name="Varghese N."/>
            <person name="Submissions S."/>
        </authorList>
    </citation>
    <scope>NUCLEOTIDE SEQUENCE [LARGE SCALE GENOMIC DNA]</scope>
    <source>
        <strain evidence="3">CGMCC 4.2126</strain>
    </source>
</reference>
<evidence type="ECO:0000313" key="3">
    <source>
        <dbReference type="Proteomes" id="UP000199111"/>
    </source>
</evidence>
<dbReference type="EMBL" id="FOQY01000015">
    <property type="protein sequence ID" value="SFJ99242.1"/>
    <property type="molecule type" value="Genomic_DNA"/>
</dbReference>